<keyword evidence="3 6" id="KW-0645">Protease</keyword>
<dbReference type="InterPro" id="IPR019533">
    <property type="entry name" value="Peptidase_S26"/>
</dbReference>
<dbReference type="CDD" id="cd06530">
    <property type="entry name" value="S26_SPase_I"/>
    <property type="match status" value="1"/>
</dbReference>
<reference evidence="8 9" key="1">
    <citation type="submission" date="2024-10" db="EMBL/GenBank/DDBJ databases">
        <title>Updated reference genomes for cyclostephanoid diatoms.</title>
        <authorList>
            <person name="Roberts W.R."/>
            <person name="Alverson A.J."/>
        </authorList>
    </citation>
    <scope>NUCLEOTIDE SEQUENCE [LARGE SCALE GENOMIC DNA]</scope>
    <source>
        <strain evidence="8 9">AJA232-27</strain>
    </source>
</reference>
<dbReference type="NCBIfam" id="TIGR02227">
    <property type="entry name" value="sigpep_I_bact"/>
    <property type="match status" value="1"/>
</dbReference>
<dbReference type="EMBL" id="JALLBG020000143">
    <property type="protein sequence ID" value="KAL3762017.1"/>
    <property type="molecule type" value="Genomic_DNA"/>
</dbReference>
<keyword evidence="6" id="KW-0472">Membrane</keyword>
<feature type="active site" evidence="5">
    <location>
        <position position="240"/>
    </location>
</feature>
<comment type="caution">
    <text evidence="8">The sequence shown here is derived from an EMBL/GenBank/DDBJ whole genome shotgun (WGS) entry which is preliminary data.</text>
</comment>
<dbReference type="SUPFAM" id="SSF51306">
    <property type="entry name" value="LexA/Signal peptidase"/>
    <property type="match status" value="1"/>
</dbReference>
<comment type="similarity">
    <text evidence="2 6">Belongs to the peptidase S26 family.</text>
</comment>
<dbReference type="PROSITE" id="PS00761">
    <property type="entry name" value="SPASE_I_3"/>
    <property type="match status" value="1"/>
</dbReference>
<dbReference type="InterPro" id="IPR036286">
    <property type="entry name" value="LexA/Signal_pep-like_sf"/>
</dbReference>
<dbReference type="AlphaFoldDB" id="A0ABD3MEI8"/>
<dbReference type="PROSITE" id="PS00501">
    <property type="entry name" value="SPASE_I_1"/>
    <property type="match status" value="1"/>
</dbReference>
<keyword evidence="6" id="KW-0812">Transmembrane</keyword>
<keyword evidence="4 6" id="KW-0378">Hydrolase</keyword>
<dbReference type="Gene3D" id="2.10.109.10">
    <property type="entry name" value="Umud Fragment, subunit A"/>
    <property type="match status" value="1"/>
</dbReference>
<evidence type="ECO:0000256" key="1">
    <source>
        <dbReference type="ARBA" id="ARBA00000677"/>
    </source>
</evidence>
<dbReference type="InterPro" id="IPR019757">
    <property type="entry name" value="Pept_S26A_signal_pept_1_Lys-AS"/>
</dbReference>
<feature type="domain" description="Peptidase S26" evidence="7">
    <location>
        <begin position="219"/>
        <end position="425"/>
    </location>
</feature>
<keyword evidence="9" id="KW-1185">Reference proteome</keyword>
<gene>
    <name evidence="8" type="ORF">ACHAWU_002113</name>
</gene>
<dbReference type="InterPro" id="IPR000223">
    <property type="entry name" value="Pept_S26A_signal_pept_1"/>
</dbReference>
<dbReference type="PROSITE" id="PS00760">
    <property type="entry name" value="SPASE_I_2"/>
    <property type="match status" value="1"/>
</dbReference>
<protein>
    <recommendedName>
        <fullName evidence="6">Mitochondrial inner membrane protease subunit</fullName>
        <ecNumber evidence="6">3.4.21.-</ecNumber>
    </recommendedName>
</protein>
<dbReference type="Proteomes" id="UP001530293">
    <property type="component" value="Unassembled WGS sequence"/>
</dbReference>
<name>A0ABD3MEI8_9STRA</name>
<dbReference type="PRINTS" id="PR00727">
    <property type="entry name" value="LEADERPTASE"/>
</dbReference>
<evidence type="ECO:0000259" key="7">
    <source>
        <dbReference type="Pfam" id="PF10502"/>
    </source>
</evidence>
<keyword evidence="6" id="KW-0496">Mitochondrion</keyword>
<dbReference type="EC" id="3.4.21.-" evidence="6"/>
<evidence type="ECO:0000256" key="4">
    <source>
        <dbReference type="ARBA" id="ARBA00022801"/>
    </source>
</evidence>
<accession>A0ABD3MEI8</accession>
<organism evidence="8 9">
    <name type="scientific">Discostella pseudostelligera</name>
    <dbReference type="NCBI Taxonomy" id="259834"/>
    <lineage>
        <taxon>Eukaryota</taxon>
        <taxon>Sar</taxon>
        <taxon>Stramenopiles</taxon>
        <taxon>Ochrophyta</taxon>
        <taxon>Bacillariophyta</taxon>
        <taxon>Coscinodiscophyceae</taxon>
        <taxon>Thalassiosirophycidae</taxon>
        <taxon>Stephanodiscales</taxon>
        <taxon>Stephanodiscaceae</taxon>
        <taxon>Discostella</taxon>
    </lineage>
</organism>
<feature type="active site" evidence="5">
    <location>
        <position position="313"/>
    </location>
</feature>
<dbReference type="PANTHER" id="PTHR43390:SF1">
    <property type="entry name" value="CHLOROPLAST PROCESSING PEPTIDASE"/>
    <property type="match status" value="1"/>
</dbReference>
<evidence type="ECO:0000313" key="9">
    <source>
        <dbReference type="Proteomes" id="UP001530293"/>
    </source>
</evidence>
<evidence type="ECO:0000256" key="5">
    <source>
        <dbReference type="PIRSR" id="PIRSR600223-1"/>
    </source>
</evidence>
<comment type="catalytic activity">
    <reaction evidence="1">
        <text>Cleavage of hydrophobic, N-terminal signal or leader sequences from secreted and periplasmic proteins.</text>
        <dbReference type="EC" id="3.4.21.89"/>
    </reaction>
</comment>
<proteinExistence type="inferred from homology"/>
<dbReference type="GO" id="GO:0006508">
    <property type="term" value="P:proteolysis"/>
    <property type="evidence" value="ECO:0007669"/>
    <property type="project" value="UniProtKB-KW"/>
</dbReference>
<dbReference type="InterPro" id="IPR019758">
    <property type="entry name" value="Pept_S26A_signal_pept_1_CS"/>
</dbReference>
<evidence type="ECO:0000256" key="3">
    <source>
        <dbReference type="ARBA" id="ARBA00022670"/>
    </source>
</evidence>
<dbReference type="Pfam" id="PF10502">
    <property type="entry name" value="Peptidase_S26"/>
    <property type="match status" value="1"/>
</dbReference>
<evidence type="ECO:0000313" key="8">
    <source>
        <dbReference type="EMBL" id="KAL3762017.1"/>
    </source>
</evidence>
<sequence length="452" mass="49079">MKLKYACKAKPCLVRYVIVIAIALLALCKSCASLSPSTSTRRIVTSTGTSGVLIRERNINRRRSILKYESNEVGVGADSPKLDERQSPTVFSRLASNLRTAASDGFGTRARNIGSTMVTGDVVVPLCSNLEKRQSLAQIGLYAGVEYIICGIEEGSGDEMGERVPSERVATLKPAYPLRPHLERSDWPISLPVSHVPLWLSKATYEAGTALGTIILAGTYLVIASILASFLRVVVVPSESMEPALMPGDVVLVTRSIFTKPKANDVVFFNPPPELDVAIANSKIGREFALASTSSTDLMPVSIVSTKGKQFLKRVVGVPGDTVGVSNSNPYVVLECNDSNTVCKYRVDRTGGYSRPDIFPEESWNRQNPTIHFGGEFESNADDSNTLAKGQFFVAGDNGYRSVDSRVWGPLQSNYIFGTAKWVVYPMKHFGPINPGPFSTETDIPGRTTDDI</sequence>
<evidence type="ECO:0000256" key="6">
    <source>
        <dbReference type="RuleBase" id="RU362041"/>
    </source>
</evidence>
<evidence type="ECO:0000256" key="2">
    <source>
        <dbReference type="ARBA" id="ARBA00009370"/>
    </source>
</evidence>
<dbReference type="GO" id="GO:0009003">
    <property type="term" value="F:signal peptidase activity"/>
    <property type="evidence" value="ECO:0007669"/>
    <property type="project" value="UniProtKB-EC"/>
</dbReference>
<feature type="transmembrane region" description="Helical" evidence="6">
    <location>
        <begin position="210"/>
        <end position="231"/>
    </location>
</feature>
<comment type="subcellular location">
    <subcellularLocation>
        <location evidence="6">Mitochondrion inner membrane</location>
    </subcellularLocation>
</comment>
<keyword evidence="6" id="KW-0999">Mitochondrion inner membrane</keyword>
<dbReference type="GO" id="GO:0005743">
    <property type="term" value="C:mitochondrial inner membrane"/>
    <property type="evidence" value="ECO:0007669"/>
    <property type="project" value="UniProtKB-SubCell"/>
</dbReference>
<dbReference type="InterPro" id="IPR019756">
    <property type="entry name" value="Pept_S26A_signal_pept_1_Ser-AS"/>
</dbReference>
<keyword evidence="6" id="KW-1133">Transmembrane helix</keyword>
<dbReference type="PANTHER" id="PTHR43390">
    <property type="entry name" value="SIGNAL PEPTIDASE I"/>
    <property type="match status" value="1"/>
</dbReference>